<dbReference type="Proteomes" id="UP000819052">
    <property type="component" value="Unassembled WGS sequence"/>
</dbReference>
<evidence type="ECO:0000313" key="1">
    <source>
        <dbReference type="EMBL" id="NHZ41444.1"/>
    </source>
</evidence>
<proteinExistence type="predicted"/>
<dbReference type="SUPFAM" id="SSF69360">
    <property type="entry name" value="Cell wall binding repeat"/>
    <property type="match status" value="1"/>
</dbReference>
<sequence>MPTTPLLVRNYFHHDGADAELLLVADGHVIAPVTPLLQVGHFTNDGRGGMIAAAYTLDGQAGYIDAGGAWLAGPGMEHARAFSADGLARFCEGGRWGYVNLIGERVIAAQYAEAEGFSNGLAAVKVTDDEWRYIDQHGQFAFDGSFCGACEFDALGLAAVKQDEDQPWGYIDRQGRWAIDAQFYRAWPFTASGVAPASADEDEWGLIDTSGEWIVPASFNFIYPFNDNGYAYFRDRDSDDEAEGYLDAHGFKVITGRFVSEEMHAGVALNGDRNFITADGSLTFPVNLSWVRPFDDSGYALVRSSDFAPGPGAVPAEPVWGFAHRDGRFVPVPPNALEPLTSDGWIPENESGTPLTPFLMCDGEIHLFDGEARTTFIWRREQCAGGMRAILHDHAGRPLWHAAPADALVIPAPFFNAPPESFLEGCDAFEQVTRPGHLHARGGRAQAACAGGRRGRCTGSAKTDAHLSPRGARLRQRAAQHALRLPPLVPRGR</sequence>
<dbReference type="EMBL" id="VVIW01000007">
    <property type="protein sequence ID" value="NHZ41444.1"/>
    <property type="molecule type" value="Genomic_DNA"/>
</dbReference>
<protein>
    <submittedName>
        <fullName evidence="1">WG repeat-containing protein</fullName>
    </submittedName>
</protein>
<keyword evidence="2" id="KW-1185">Reference proteome</keyword>
<evidence type="ECO:0000313" key="2">
    <source>
        <dbReference type="Proteomes" id="UP000819052"/>
    </source>
</evidence>
<dbReference type="PANTHER" id="PTHR37841:SF1">
    <property type="entry name" value="DUF3298 DOMAIN-CONTAINING PROTEIN"/>
    <property type="match status" value="1"/>
</dbReference>
<gene>
    <name evidence="1" type="ORF">F1609_14950</name>
</gene>
<organism evidence="1 2">
    <name type="scientific">Massilia aquatica</name>
    <dbReference type="NCBI Taxonomy" id="2609000"/>
    <lineage>
        <taxon>Bacteria</taxon>
        <taxon>Pseudomonadati</taxon>
        <taxon>Pseudomonadota</taxon>
        <taxon>Betaproteobacteria</taxon>
        <taxon>Burkholderiales</taxon>
        <taxon>Oxalobacteraceae</taxon>
        <taxon>Telluria group</taxon>
        <taxon>Massilia</taxon>
    </lineage>
</organism>
<accession>A0ABX0M2Q8</accession>
<dbReference type="PANTHER" id="PTHR37841">
    <property type="entry name" value="GLR2918 PROTEIN"/>
    <property type="match status" value="1"/>
</dbReference>
<dbReference type="RefSeq" id="WP_167077204.1">
    <property type="nucleotide sequence ID" value="NZ_VVIW01000007.1"/>
</dbReference>
<dbReference type="InterPro" id="IPR032774">
    <property type="entry name" value="WG_beta_rep"/>
</dbReference>
<reference evidence="1 2" key="1">
    <citation type="submission" date="2019-09" db="EMBL/GenBank/DDBJ databases">
        <title>Taxonomy of Antarctic Massilia spp.: description of Massilia rubra sp. nov., Massilia aquatica sp. nov., Massilia mucilaginosa sp. nov., Massilia frigida sp. nov. isolated from streams, lakes and regoliths.</title>
        <authorList>
            <person name="Holochova P."/>
            <person name="Sedlacek I."/>
            <person name="Kralova S."/>
            <person name="Maslanova I."/>
            <person name="Busse H.-J."/>
            <person name="Stankova E."/>
            <person name="Vrbovska V."/>
            <person name="Kovarovic V."/>
            <person name="Bartak M."/>
            <person name="Svec P."/>
            <person name="Pantucek R."/>
        </authorList>
    </citation>
    <scope>NUCLEOTIDE SEQUENCE [LARGE SCALE GENOMIC DNA]</scope>
    <source>
        <strain evidence="1 2">CCM 8693</strain>
    </source>
</reference>
<name>A0ABX0M2Q8_9BURK</name>
<comment type="caution">
    <text evidence="1">The sequence shown here is derived from an EMBL/GenBank/DDBJ whole genome shotgun (WGS) entry which is preliminary data.</text>
</comment>
<dbReference type="Pfam" id="PF14903">
    <property type="entry name" value="WG_beta_rep"/>
    <property type="match status" value="3"/>
</dbReference>